<dbReference type="InterPro" id="IPR000873">
    <property type="entry name" value="AMP-dep_synth/lig_dom"/>
</dbReference>
<dbReference type="Gene3D" id="3.40.50.12780">
    <property type="entry name" value="N-terminal domain of ligase-like"/>
    <property type="match status" value="1"/>
</dbReference>
<dbReference type="EMBL" id="SNYM01000006">
    <property type="protein sequence ID" value="TDQ48685.1"/>
    <property type="molecule type" value="Genomic_DNA"/>
</dbReference>
<dbReference type="Gene3D" id="3.30.300.30">
    <property type="match status" value="1"/>
</dbReference>
<reference evidence="5 6" key="1">
    <citation type="submission" date="2019-03" db="EMBL/GenBank/DDBJ databases">
        <title>Genomic Encyclopedia of Type Strains, Phase IV (KMG-IV): sequencing the most valuable type-strain genomes for metagenomic binning, comparative biology and taxonomic classification.</title>
        <authorList>
            <person name="Goeker M."/>
        </authorList>
    </citation>
    <scope>NUCLEOTIDE SEQUENCE [LARGE SCALE GENOMIC DNA]</scope>
    <source>
        <strain evidence="5 6">DSM 103792</strain>
    </source>
</reference>
<dbReference type="InterPro" id="IPR042099">
    <property type="entry name" value="ANL_N_sf"/>
</dbReference>
<evidence type="ECO:0000259" key="4">
    <source>
        <dbReference type="Pfam" id="PF00501"/>
    </source>
</evidence>
<dbReference type="Pfam" id="PF23562">
    <property type="entry name" value="AMP-binding_C_3"/>
    <property type="match status" value="1"/>
</dbReference>
<keyword evidence="1" id="KW-0547">Nucleotide-binding</keyword>
<evidence type="ECO:0000313" key="6">
    <source>
        <dbReference type="Proteomes" id="UP000295375"/>
    </source>
</evidence>
<protein>
    <submittedName>
        <fullName evidence="5">Long-subunit acyl-CoA synthetase (AMP-forming)</fullName>
    </submittedName>
</protein>
<dbReference type="AlphaFoldDB" id="A0A4R6UTM3"/>
<organism evidence="5 6">
    <name type="scientific">Permianibacter aggregans</name>
    <dbReference type="NCBI Taxonomy" id="1510150"/>
    <lineage>
        <taxon>Bacteria</taxon>
        <taxon>Pseudomonadati</taxon>
        <taxon>Pseudomonadota</taxon>
        <taxon>Gammaproteobacteria</taxon>
        <taxon>Pseudomonadales</taxon>
        <taxon>Pseudomonadaceae</taxon>
        <taxon>Permianibacter</taxon>
    </lineage>
</organism>
<comment type="catalytic activity">
    <reaction evidence="3">
        <text>a long-chain fatty acid + ATP + CoA = a long-chain fatty acyl-CoA + AMP + diphosphate</text>
        <dbReference type="Rhea" id="RHEA:15421"/>
        <dbReference type="ChEBI" id="CHEBI:30616"/>
        <dbReference type="ChEBI" id="CHEBI:33019"/>
        <dbReference type="ChEBI" id="CHEBI:57287"/>
        <dbReference type="ChEBI" id="CHEBI:57560"/>
        <dbReference type="ChEBI" id="CHEBI:83139"/>
        <dbReference type="ChEBI" id="CHEBI:456215"/>
        <dbReference type="EC" id="6.2.1.3"/>
    </reaction>
    <physiologicalReaction direction="left-to-right" evidence="3">
        <dbReference type="Rhea" id="RHEA:15422"/>
    </physiologicalReaction>
</comment>
<dbReference type="RefSeq" id="WP_133589855.1">
    <property type="nucleotide sequence ID" value="NZ_SNYM01000006.1"/>
</dbReference>
<dbReference type="PROSITE" id="PS00455">
    <property type="entry name" value="AMP_BINDING"/>
    <property type="match status" value="1"/>
</dbReference>
<dbReference type="GO" id="GO:0016020">
    <property type="term" value="C:membrane"/>
    <property type="evidence" value="ECO:0007669"/>
    <property type="project" value="TreeGrafter"/>
</dbReference>
<dbReference type="Proteomes" id="UP000295375">
    <property type="component" value="Unassembled WGS sequence"/>
</dbReference>
<dbReference type="PANTHER" id="PTHR43272">
    <property type="entry name" value="LONG-CHAIN-FATTY-ACID--COA LIGASE"/>
    <property type="match status" value="1"/>
</dbReference>
<evidence type="ECO:0000256" key="3">
    <source>
        <dbReference type="ARBA" id="ARBA00024484"/>
    </source>
</evidence>
<feature type="domain" description="AMP-dependent synthetase/ligase" evidence="4">
    <location>
        <begin position="15"/>
        <end position="386"/>
    </location>
</feature>
<proteinExistence type="predicted"/>
<comment type="caution">
    <text evidence="5">The sequence shown here is derived from an EMBL/GenBank/DDBJ whole genome shotgun (WGS) entry which is preliminary data.</text>
</comment>
<gene>
    <name evidence="5" type="ORF">EV696_106125</name>
</gene>
<dbReference type="PANTHER" id="PTHR43272:SF33">
    <property type="entry name" value="AMP-BINDING DOMAIN-CONTAINING PROTEIN-RELATED"/>
    <property type="match status" value="1"/>
</dbReference>
<evidence type="ECO:0000313" key="5">
    <source>
        <dbReference type="EMBL" id="TDQ48685.1"/>
    </source>
</evidence>
<keyword evidence="6" id="KW-1185">Reference proteome</keyword>
<dbReference type="InterPro" id="IPR045851">
    <property type="entry name" value="AMP-bd_C_sf"/>
</dbReference>
<accession>A0A4R6UTM3</accession>
<sequence>MNDNNERLPVSKFLHWVYEKPDAIFLSQPLPGGGLRDISWRQAHEQVSRVAQWLQRFPRGSRIAIYSLNCAHWILADLAIWYAGHVSVPLYPTAGNDNIRHVLEHSESVLVFVGKLHDFADKREAIPDACQMVAMHHHHDGLIDWDELVKRELPMLAPVKVDEHELATIIYTSGTTGTPKGVMHSFGNAGFVAENMVSVTQQLGLREGRFFSYLPLAHVAERCAIELAVLVLGGRIFFVESIDHFLRDMKRAQPTVFFGVPRIWLKLQQGMLAKLPEQKLQRLLQLPVLGGWFAALIRRQLGMGQVQVALSGGASIDVELINWWQRLGITILEVYGMTETLAYSHLNFPQRRGIGTVGELLPNAECQFGEDNEILLKHPGVMLGYYRDEALTNETLVDGWVHSGDLGKLDDQGRLIITGRKKELFKTEKGKYVSPVPIEQRLEQLAGFEQVCVIGTGMRQPVAIAALGDKFEDLKATLEQKLQDVLEKLNKQLDPHERLAAIVLVAEQWTTENGLLTPTLKIRRHQVESAYRDKLRKRLNEEQGIIWLSETTDFDQLDSA</sequence>
<dbReference type="OrthoDB" id="9803968at2"/>
<dbReference type="GO" id="GO:0005524">
    <property type="term" value="F:ATP binding"/>
    <property type="evidence" value="ECO:0007669"/>
    <property type="project" value="UniProtKB-KW"/>
</dbReference>
<keyword evidence="2" id="KW-0067">ATP-binding</keyword>
<evidence type="ECO:0000256" key="1">
    <source>
        <dbReference type="ARBA" id="ARBA00022741"/>
    </source>
</evidence>
<evidence type="ECO:0000256" key="2">
    <source>
        <dbReference type="ARBA" id="ARBA00022840"/>
    </source>
</evidence>
<name>A0A4R6UTM3_9GAMM</name>
<dbReference type="GO" id="GO:0004467">
    <property type="term" value="F:long-chain fatty acid-CoA ligase activity"/>
    <property type="evidence" value="ECO:0007669"/>
    <property type="project" value="UniProtKB-EC"/>
</dbReference>
<dbReference type="SUPFAM" id="SSF56801">
    <property type="entry name" value="Acetyl-CoA synthetase-like"/>
    <property type="match status" value="1"/>
</dbReference>
<dbReference type="Pfam" id="PF00501">
    <property type="entry name" value="AMP-binding"/>
    <property type="match status" value="1"/>
</dbReference>
<dbReference type="InterPro" id="IPR020845">
    <property type="entry name" value="AMP-binding_CS"/>
</dbReference>